<reference evidence="1 2" key="1">
    <citation type="submission" date="2017-04" db="EMBL/GenBank/DDBJ databases">
        <title>Genome sequencing of [Candida] sorbophila.</title>
        <authorList>
            <person name="Ahn J.O."/>
        </authorList>
    </citation>
    <scope>NUCLEOTIDE SEQUENCE [LARGE SCALE GENOMIC DNA]</scope>
    <source>
        <strain evidence="1 2">DS02</strain>
    </source>
</reference>
<comment type="caution">
    <text evidence="1">The sequence shown here is derived from an EMBL/GenBank/DDBJ whole genome shotgun (WGS) entry which is preliminary data.</text>
</comment>
<dbReference type="Pfam" id="PF06101">
    <property type="entry name" value="Vps62"/>
    <property type="match status" value="1"/>
</dbReference>
<gene>
    <name evidence="1" type="ORF">B9G98_04227</name>
</gene>
<evidence type="ECO:0000313" key="2">
    <source>
        <dbReference type="Proteomes" id="UP000238350"/>
    </source>
</evidence>
<dbReference type="InterPro" id="IPR009291">
    <property type="entry name" value="Vps62"/>
</dbReference>
<dbReference type="OrthoDB" id="188042at2759"/>
<keyword evidence="2" id="KW-1185">Reference proteome</keyword>
<dbReference type="EMBL" id="NDIQ01000022">
    <property type="protein sequence ID" value="PRT56607.1"/>
    <property type="molecule type" value="Genomic_DNA"/>
</dbReference>
<dbReference type="GO" id="GO:0000329">
    <property type="term" value="C:fungal-type vacuole membrane"/>
    <property type="evidence" value="ECO:0007669"/>
    <property type="project" value="TreeGrafter"/>
</dbReference>
<dbReference type="Proteomes" id="UP000238350">
    <property type="component" value="Unassembled WGS sequence"/>
</dbReference>
<organism evidence="1 2">
    <name type="scientific">Wickerhamiella sorbophila</name>
    <dbReference type="NCBI Taxonomy" id="45607"/>
    <lineage>
        <taxon>Eukaryota</taxon>
        <taxon>Fungi</taxon>
        <taxon>Dikarya</taxon>
        <taxon>Ascomycota</taxon>
        <taxon>Saccharomycotina</taxon>
        <taxon>Dipodascomycetes</taxon>
        <taxon>Dipodascales</taxon>
        <taxon>Trichomonascaceae</taxon>
        <taxon>Wickerhamiella</taxon>
    </lineage>
</organism>
<dbReference type="InterPro" id="IPR053102">
    <property type="entry name" value="VPS_Associated"/>
</dbReference>
<proteinExistence type="predicted"/>
<dbReference type="PANTHER" id="PTHR48220">
    <property type="match status" value="1"/>
</dbReference>
<dbReference type="PANTHER" id="PTHR48220:SF1">
    <property type="entry name" value="VACUOLAR PROTEIN SORTING-ASSOCIATED PROTEIN 62-RELATED"/>
    <property type="match status" value="1"/>
</dbReference>
<dbReference type="GO" id="GO:0006623">
    <property type="term" value="P:protein targeting to vacuole"/>
    <property type="evidence" value="ECO:0007669"/>
    <property type="project" value="TreeGrafter"/>
</dbReference>
<dbReference type="STRING" id="45607.A0A2T0FNQ1"/>
<name>A0A2T0FNQ1_9ASCO</name>
<dbReference type="GeneID" id="36517975"/>
<dbReference type="AlphaFoldDB" id="A0A2T0FNQ1"/>
<accession>A0A2T0FNQ1</accession>
<protein>
    <submittedName>
        <fullName evidence="1">Vacuolar protein sorting-associated protein 62</fullName>
    </submittedName>
</protein>
<evidence type="ECO:0000313" key="1">
    <source>
        <dbReference type="EMBL" id="PRT56607.1"/>
    </source>
</evidence>
<dbReference type="RefSeq" id="XP_024666552.1">
    <property type="nucleotide sequence ID" value="XM_024810784.1"/>
</dbReference>
<sequence>MISFGNLLIPWVVGLFSSRIEPQLVYNPSPTVIPDYIAKYAPVVQLYSEEVYLPGDIEEFVGHFRLATEQANVTDRLTLGTLNSLAKDTRAVYGENTKLYMSAQDNWEHDPKWVTAADNVPRPSSGKLANAPAVLITVDKGDFIDAFWFYFYPFNLGPFVMGAGPYGNHLGDWEHSLVRFSKETKKPEIVWMSAHGGGTAYWFETLEKLDVDPNRPVILAARGTHAHYVTGGQHSHDIPWSVLCDFTDRGDIWDPAANYMAYTFDGTEVRPANGTAPGRESTHKDWLLFDGYWGDKKLDPDDPRQAWSIWEYRMIDGPQGPLFKNLMRTNPCQRSKWWNVFHSCRVRNRVTPGEGLEQESPSCPMILERIPKPFDYIFSWVLWRGWFCFWLDRLLA</sequence>